<dbReference type="EMBL" id="HACG01004986">
    <property type="protein sequence ID" value="CEK51851.1"/>
    <property type="molecule type" value="Transcribed_RNA"/>
</dbReference>
<accession>A0A0B6Y7P1</accession>
<proteinExistence type="predicted"/>
<dbReference type="AlphaFoldDB" id="A0A0B6Y7P1"/>
<sequence length="55" mass="6387">MAFQIVTGRETSVNKPSCYLAVTTDRMKSYERHYHSIAFLEKNFATLTILQKFLS</sequence>
<organism evidence="1">
    <name type="scientific">Arion vulgaris</name>
    <dbReference type="NCBI Taxonomy" id="1028688"/>
    <lineage>
        <taxon>Eukaryota</taxon>
        <taxon>Metazoa</taxon>
        <taxon>Spiralia</taxon>
        <taxon>Lophotrochozoa</taxon>
        <taxon>Mollusca</taxon>
        <taxon>Gastropoda</taxon>
        <taxon>Heterobranchia</taxon>
        <taxon>Euthyneura</taxon>
        <taxon>Panpulmonata</taxon>
        <taxon>Eupulmonata</taxon>
        <taxon>Stylommatophora</taxon>
        <taxon>Helicina</taxon>
        <taxon>Arionoidea</taxon>
        <taxon>Arionidae</taxon>
        <taxon>Arion</taxon>
    </lineage>
</organism>
<gene>
    <name evidence="1" type="primary">ORF14652</name>
</gene>
<reference evidence="1" key="1">
    <citation type="submission" date="2014-12" db="EMBL/GenBank/DDBJ databases">
        <title>Insight into the proteome of Arion vulgaris.</title>
        <authorList>
            <person name="Aradska J."/>
            <person name="Bulat T."/>
            <person name="Smidak R."/>
            <person name="Sarate P."/>
            <person name="Gangsoo J."/>
            <person name="Sialana F."/>
            <person name="Bilban M."/>
            <person name="Lubec G."/>
        </authorList>
    </citation>
    <scope>NUCLEOTIDE SEQUENCE</scope>
    <source>
        <tissue evidence="1">Skin</tissue>
    </source>
</reference>
<protein>
    <submittedName>
        <fullName evidence="1">Uncharacterized protein</fullName>
    </submittedName>
</protein>
<evidence type="ECO:0000313" key="1">
    <source>
        <dbReference type="EMBL" id="CEK51851.1"/>
    </source>
</evidence>
<name>A0A0B6Y7P1_9EUPU</name>